<dbReference type="InterPro" id="IPR036388">
    <property type="entry name" value="WH-like_DNA-bd_sf"/>
</dbReference>
<dbReference type="InterPro" id="IPR002577">
    <property type="entry name" value="HTH_HxlR"/>
</dbReference>
<gene>
    <name evidence="5" type="ORF">EV189_3629</name>
</gene>
<keyword evidence="1" id="KW-0805">Transcription regulation</keyword>
<dbReference type="OrthoDB" id="9792527at2"/>
<dbReference type="PANTHER" id="PTHR33204">
    <property type="entry name" value="TRANSCRIPTIONAL REGULATOR, MARR FAMILY"/>
    <property type="match status" value="1"/>
</dbReference>
<protein>
    <submittedName>
        <fullName evidence="5">HxlR family transcriptional regulator</fullName>
    </submittedName>
</protein>
<sequence>MDLVEDRDSWLGAACSISAALDVVGTRSSFLLLREASFGTTRFDDFVRRVGVSEPVAAARLKELVGAGVLERRPYREEGARTRYEYALTTKGRDLVLVLTAMREWGDTWAVGPERATIGVEHEGCGAAVHLRLRCAAGHDVEPDELHVVRGPGLGG</sequence>
<dbReference type="SUPFAM" id="SSF46785">
    <property type="entry name" value="Winged helix' DNA-binding domain"/>
    <property type="match status" value="1"/>
</dbReference>
<keyword evidence="3" id="KW-0804">Transcription</keyword>
<proteinExistence type="predicted"/>
<evidence type="ECO:0000256" key="2">
    <source>
        <dbReference type="ARBA" id="ARBA00023125"/>
    </source>
</evidence>
<evidence type="ECO:0000256" key="1">
    <source>
        <dbReference type="ARBA" id="ARBA00023015"/>
    </source>
</evidence>
<dbReference type="PROSITE" id="PS51118">
    <property type="entry name" value="HTH_HXLR"/>
    <property type="match status" value="1"/>
</dbReference>
<dbReference type="InterPro" id="IPR036390">
    <property type="entry name" value="WH_DNA-bd_sf"/>
</dbReference>
<organism evidence="5 6">
    <name type="scientific">Motilibacter rhizosphaerae</name>
    <dbReference type="NCBI Taxonomy" id="598652"/>
    <lineage>
        <taxon>Bacteria</taxon>
        <taxon>Bacillati</taxon>
        <taxon>Actinomycetota</taxon>
        <taxon>Actinomycetes</taxon>
        <taxon>Motilibacterales</taxon>
        <taxon>Motilibacteraceae</taxon>
        <taxon>Motilibacter</taxon>
    </lineage>
</organism>
<evidence type="ECO:0000256" key="3">
    <source>
        <dbReference type="ARBA" id="ARBA00023163"/>
    </source>
</evidence>
<comment type="caution">
    <text evidence="5">The sequence shown here is derived from an EMBL/GenBank/DDBJ whole genome shotgun (WGS) entry which is preliminary data.</text>
</comment>
<dbReference type="EMBL" id="SGXD01000005">
    <property type="protein sequence ID" value="RZS80148.1"/>
    <property type="molecule type" value="Genomic_DNA"/>
</dbReference>
<dbReference type="GO" id="GO:0003677">
    <property type="term" value="F:DNA binding"/>
    <property type="evidence" value="ECO:0007669"/>
    <property type="project" value="UniProtKB-KW"/>
</dbReference>
<name>A0A4Q7NB13_9ACTN</name>
<evidence type="ECO:0000259" key="4">
    <source>
        <dbReference type="PROSITE" id="PS51118"/>
    </source>
</evidence>
<dbReference type="AlphaFoldDB" id="A0A4Q7NB13"/>
<dbReference type="Pfam" id="PF01638">
    <property type="entry name" value="HxlR"/>
    <property type="match status" value="1"/>
</dbReference>
<dbReference type="Gene3D" id="1.10.10.10">
    <property type="entry name" value="Winged helix-like DNA-binding domain superfamily/Winged helix DNA-binding domain"/>
    <property type="match status" value="1"/>
</dbReference>
<keyword evidence="6" id="KW-1185">Reference proteome</keyword>
<dbReference type="RefSeq" id="WP_130494350.1">
    <property type="nucleotide sequence ID" value="NZ_SGXD01000005.1"/>
</dbReference>
<dbReference type="Proteomes" id="UP000293638">
    <property type="component" value="Unassembled WGS sequence"/>
</dbReference>
<evidence type="ECO:0000313" key="5">
    <source>
        <dbReference type="EMBL" id="RZS80148.1"/>
    </source>
</evidence>
<reference evidence="5 6" key="1">
    <citation type="submission" date="2019-02" db="EMBL/GenBank/DDBJ databases">
        <title>Genomic Encyclopedia of Type Strains, Phase IV (KMG-IV): sequencing the most valuable type-strain genomes for metagenomic binning, comparative biology and taxonomic classification.</title>
        <authorList>
            <person name="Goeker M."/>
        </authorList>
    </citation>
    <scope>NUCLEOTIDE SEQUENCE [LARGE SCALE GENOMIC DNA]</scope>
    <source>
        <strain evidence="5 6">DSM 45622</strain>
    </source>
</reference>
<accession>A0A4Q7NB13</accession>
<dbReference type="PANTHER" id="PTHR33204:SF18">
    <property type="entry name" value="TRANSCRIPTIONAL REGULATORY PROTEIN"/>
    <property type="match status" value="1"/>
</dbReference>
<feature type="domain" description="HTH hxlR-type" evidence="4">
    <location>
        <begin position="15"/>
        <end position="114"/>
    </location>
</feature>
<evidence type="ECO:0000313" key="6">
    <source>
        <dbReference type="Proteomes" id="UP000293638"/>
    </source>
</evidence>
<keyword evidence="2" id="KW-0238">DNA-binding</keyword>